<evidence type="ECO:0000313" key="2">
    <source>
        <dbReference type="Proteomes" id="UP000016843"/>
    </source>
</evidence>
<accession>U5BUW1</accession>
<dbReference type="EMBL" id="AWXR01000110">
    <property type="protein sequence ID" value="ERM80356.1"/>
    <property type="molecule type" value="Genomic_DNA"/>
</dbReference>
<dbReference type="Proteomes" id="UP000016843">
    <property type="component" value="Unassembled WGS sequence"/>
</dbReference>
<reference evidence="1 2" key="1">
    <citation type="journal article" date="2013" name="Genome Announc.">
        <title>Draft Genome Sequence of the Psychrophilic and Alkaliphilic Rhodonellum psychrophilum Strain GCM71T.</title>
        <authorList>
            <person name="Hauptmann A.L."/>
            <person name="Glaring M.A."/>
            <person name="Hallin P.F."/>
            <person name="Prieme A."/>
            <person name="Stougaard P."/>
        </authorList>
    </citation>
    <scope>NUCLEOTIDE SEQUENCE [LARGE SCALE GENOMIC DNA]</scope>
    <source>
        <strain evidence="1 2">GCM71</strain>
    </source>
</reference>
<proteinExistence type="predicted"/>
<sequence length="51" mass="6018">MILLYKNENSFQPETVLVFTLKQFSSIFLESGIWIFRAYSPWGISKNNPYV</sequence>
<dbReference type="AlphaFoldDB" id="U5BUW1"/>
<comment type="caution">
    <text evidence="1">The sequence shown here is derived from an EMBL/GenBank/DDBJ whole genome shotgun (WGS) entry which is preliminary data.</text>
</comment>
<name>U5BUW1_9BACT</name>
<gene>
    <name evidence="1" type="ORF">P872_13725</name>
</gene>
<evidence type="ECO:0000313" key="1">
    <source>
        <dbReference type="EMBL" id="ERM80356.1"/>
    </source>
</evidence>
<organism evidence="1 2">
    <name type="scientific">Rhodonellum psychrophilum GCM71 = DSM 17998</name>
    <dbReference type="NCBI Taxonomy" id="1123057"/>
    <lineage>
        <taxon>Bacteria</taxon>
        <taxon>Pseudomonadati</taxon>
        <taxon>Bacteroidota</taxon>
        <taxon>Cytophagia</taxon>
        <taxon>Cytophagales</taxon>
        <taxon>Cytophagaceae</taxon>
        <taxon>Rhodonellum</taxon>
    </lineage>
</organism>
<keyword evidence="2" id="KW-1185">Reference proteome</keyword>
<protein>
    <submittedName>
        <fullName evidence="1">Uncharacterized protein</fullName>
    </submittedName>
</protein>